<organism evidence="2 5">
    <name type="scientific">Pseudoduganella plicata</name>
    <dbReference type="NCBI Taxonomy" id="321984"/>
    <lineage>
        <taxon>Bacteria</taxon>
        <taxon>Pseudomonadati</taxon>
        <taxon>Pseudomonadota</taxon>
        <taxon>Betaproteobacteria</taxon>
        <taxon>Burkholderiales</taxon>
        <taxon>Oxalobacteraceae</taxon>
        <taxon>Telluria group</taxon>
        <taxon>Pseudoduganella</taxon>
    </lineage>
</organism>
<gene>
    <name evidence="3" type="ORF">E1742_14455</name>
    <name evidence="2" type="ORF">GCM10007388_34650</name>
</gene>
<reference evidence="3 4" key="2">
    <citation type="submission" date="2019-03" db="EMBL/GenBank/DDBJ databases">
        <title>Draft Genome Sequences of Six Type Strains of the Genus Massilia.</title>
        <authorList>
            <person name="Miess H."/>
            <person name="Frediansyhah A."/>
            <person name="Gross H."/>
        </authorList>
    </citation>
    <scope>NUCLEOTIDE SEQUENCE [LARGE SCALE GENOMIC DNA]</scope>
    <source>
        <strain evidence="3 4">DSM 17505</strain>
    </source>
</reference>
<sequence length="97" mass="10650">MPKLKPGTVFPTAEEDAAITQAAMSDPDSSPYTDAEWANVKPKRGRGRPAGSGTKEAATIRYDRDLLEAFKGTGDGWQTRMNNALREWAKDHQLITS</sequence>
<dbReference type="EMBL" id="BMWW01000006">
    <property type="protein sequence ID" value="GGY98225.1"/>
    <property type="molecule type" value="Genomic_DNA"/>
</dbReference>
<dbReference type="Proteomes" id="UP000294359">
    <property type="component" value="Chromosome"/>
</dbReference>
<dbReference type="OrthoDB" id="9796641at2"/>
<reference evidence="2" key="1">
    <citation type="journal article" date="2014" name="Int. J. Syst. Evol. Microbiol.">
        <title>Complete genome sequence of Corynebacterium casei LMG S-19264T (=DSM 44701T), isolated from a smear-ripened cheese.</title>
        <authorList>
            <consortium name="US DOE Joint Genome Institute (JGI-PGF)"/>
            <person name="Walter F."/>
            <person name="Albersmeier A."/>
            <person name="Kalinowski J."/>
            <person name="Ruckert C."/>
        </authorList>
    </citation>
    <scope>NUCLEOTIDE SEQUENCE</scope>
    <source>
        <strain evidence="2">KCTC 12344</strain>
    </source>
</reference>
<dbReference type="EMBL" id="CP038026">
    <property type="protein sequence ID" value="QBQ37242.1"/>
    <property type="molecule type" value="Genomic_DNA"/>
</dbReference>
<proteinExistence type="predicted"/>
<evidence type="ECO:0000313" key="4">
    <source>
        <dbReference type="Proteomes" id="UP000294359"/>
    </source>
</evidence>
<dbReference type="RefSeq" id="WP_134385610.1">
    <property type="nucleotide sequence ID" value="NZ_BMWW01000006.1"/>
</dbReference>
<dbReference type="InterPro" id="IPR025528">
    <property type="entry name" value="BrnA_antitoxin"/>
</dbReference>
<accession>A0A4P7BGA2</accession>
<evidence type="ECO:0000256" key="1">
    <source>
        <dbReference type="SAM" id="MobiDB-lite"/>
    </source>
</evidence>
<protein>
    <recommendedName>
        <fullName evidence="6">BrnA antitoxin family protein</fullName>
    </recommendedName>
</protein>
<evidence type="ECO:0000313" key="5">
    <source>
        <dbReference type="Proteomes" id="UP000619512"/>
    </source>
</evidence>
<evidence type="ECO:0000313" key="3">
    <source>
        <dbReference type="EMBL" id="QBQ37242.1"/>
    </source>
</evidence>
<feature type="region of interest" description="Disordered" evidence="1">
    <location>
        <begin position="19"/>
        <end position="57"/>
    </location>
</feature>
<dbReference type="Pfam" id="PF14384">
    <property type="entry name" value="BrnA_antitoxin"/>
    <property type="match status" value="1"/>
</dbReference>
<evidence type="ECO:0008006" key="6">
    <source>
        <dbReference type="Google" id="ProtNLM"/>
    </source>
</evidence>
<dbReference type="Proteomes" id="UP000619512">
    <property type="component" value="Unassembled WGS sequence"/>
</dbReference>
<dbReference type="AlphaFoldDB" id="A0A4P7BGA2"/>
<name>A0A4P7BGA2_9BURK</name>
<reference evidence="2" key="3">
    <citation type="submission" date="2022-12" db="EMBL/GenBank/DDBJ databases">
        <authorList>
            <person name="Sun Q."/>
            <person name="Kim S."/>
        </authorList>
    </citation>
    <scope>NUCLEOTIDE SEQUENCE</scope>
    <source>
        <strain evidence="2">KCTC 12344</strain>
    </source>
</reference>
<evidence type="ECO:0000313" key="2">
    <source>
        <dbReference type="EMBL" id="GGY98225.1"/>
    </source>
</evidence>
<keyword evidence="4" id="KW-1185">Reference proteome</keyword>